<evidence type="ECO:0000256" key="1">
    <source>
        <dbReference type="SAM" id="MobiDB-lite"/>
    </source>
</evidence>
<evidence type="ECO:0000313" key="3">
    <source>
        <dbReference type="EMBL" id="KAE9217702.1"/>
    </source>
</evidence>
<dbReference type="OrthoDB" id="127824at2759"/>
<evidence type="ECO:0000313" key="7">
    <source>
        <dbReference type="Proteomes" id="UP000440367"/>
    </source>
</evidence>
<keyword evidence="5" id="KW-1185">Reference proteome</keyword>
<sequence length="284" mass="30374">MAGPVIDIDDSENESFLISLQPAARLPHGGSTSTITGLHPREAYVPTQRVHLLVRRPLRTRSSTSQRSSASSTQAQPRRRLPRASTAGTRAAPYLNSAATTRSEPGVASIPQGVDPITLLAEFTRFMQSRSNPEASPSAVPSAHHLHPAVFSPAPDTYSWTLPNDKGVLPPAAIRKLRAAAFHTGPAATFYPLQFTDWQPAASSHRLGRTARQVLQMLLLDCRKFNDSSLILGASHSTRFGLVNQAALLAAGSPDANFSLDFGTNVSPPPAPACKSYNDLLSAI</sequence>
<dbReference type="EMBL" id="QXGE01000924">
    <property type="protein sequence ID" value="KAE9300926.1"/>
    <property type="molecule type" value="Genomic_DNA"/>
</dbReference>
<proteinExistence type="predicted"/>
<feature type="compositionally biased region" description="Low complexity" evidence="1">
    <location>
        <begin position="60"/>
        <end position="76"/>
    </location>
</feature>
<evidence type="ECO:0000313" key="5">
    <source>
        <dbReference type="Proteomes" id="UP000433483"/>
    </source>
</evidence>
<name>A0A6A3XA54_9STRA</name>
<evidence type="ECO:0000313" key="2">
    <source>
        <dbReference type="EMBL" id="KAE9199077.1"/>
    </source>
</evidence>
<gene>
    <name evidence="4" type="ORF">PF001_g14685</name>
    <name evidence="3" type="ORF">PF002_g16716</name>
    <name evidence="2" type="ORF">PF005_g15880</name>
</gene>
<reference evidence="5 6" key="1">
    <citation type="submission" date="2018-08" db="EMBL/GenBank/DDBJ databases">
        <title>Genomic investigation of the strawberry pathogen Phytophthora fragariae indicates pathogenicity is determined by transcriptional variation in three key races.</title>
        <authorList>
            <person name="Adams T.M."/>
            <person name="Armitage A.D."/>
            <person name="Sobczyk M.K."/>
            <person name="Bates H.J."/>
            <person name="Dunwell J.M."/>
            <person name="Nellist C.F."/>
            <person name="Harrison R.J."/>
        </authorList>
    </citation>
    <scope>NUCLEOTIDE SEQUENCE [LARGE SCALE GENOMIC DNA]</scope>
    <source>
        <strain evidence="4 6">A4</strain>
        <strain evidence="3 7">BC-1</strain>
        <strain evidence="2 5">NOV-27</strain>
    </source>
</reference>
<dbReference type="EMBL" id="QXGD01001002">
    <property type="protein sequence ID" value="KAE9217702.1"/>
    <property type="molecule type" value="Genomic_DNA"/>
</dbReference>
<accession>A0A6A3XA54</accession>
<dbReference type="Proteomes" id="UP000440367">
    <property type="component" value="Unassembled WGS sequence"/>
</dbReference>
<evidence type="ECO:0000313" key="6">
    <source>
        <dbReference type="Proteomes" id="UP000437068"/>
    </source>
</evidence>
<dbReference type="Proteomes" id="UP000437068">
    <property type="component" value="Unassembled WGS sequence"/>
</dbReference>
<organism evidence="2 5">
    <name type="scientific">Phytophthora fragariae</name>
    <dbReference type="NCBI Taxonomy" id="53985"/>
    <lineage>
        <taxon>Eukaryota</taxon>
        <taxon>Sar</taxon>
        <taxon>Stramenopiles</taxon>
        <taxon>Oomycota</taxon>
        <taxon>Peronosporomycetes</taxon>
        <taxon>Peronosporales</taxon>
        <taxon>Peronosporaceae</taxon>
        <taxon>Phytophthora</taxon>
    </lineage>
</organism>
<dbReference type="Proteomes" id="UP000433483">
    <property type="component" value="Unassembled WGS sequence"/>
</dbReference>
<comment type="caution">
    <text evidence="2">The sequence shown here is derived from an EMBL/GenBank/DDBJ whole genome shotgun (WGS) entry which is preliminary data.</text>
</comment>
<feature type="region of interest" description="Disordered" evidence="1">
    <location>
        <begin position="49"/>
        <end position="111"/>
    </location>
</feature>
<dbReference type="EMBL" id="QXGB01001008">
    <property type="protein sequence ID" value="KAE9199077.1"/>
    <property type="molecule type" value="Genomic_DNA"/>
</dbReference>
<dbReference type="AlphaFoldDB" id="A0A6A3XA54"/>
<protein>
    <submittedName>
        <fullName evidence="2">Uncharacterized protein</fullName>
    </submittedName>
</protein>
<evidence type="ECO:0000313" key="4">
    <source>
        <dbReference type="EMBL" id="KAE9300926.1"/>
    </source>
</evidence>